<sequence length="151" mass="17343">RKKDAIVVDPSSNIYYRWLTVIALPVFYNWACFDELQSEHLMLWLVLDYSADVLYVVDMLVRARTVAASRTISCRLRLQDQPAPSLRFLPYCVSATSSQVHQNYSTKVEAAGNRLVNLHLRASYTYLSLGDYFDRDDVALEGVGHFFRELA</sequence>
<dbReference type="GO" id="GO:0006826">
    <property type="term" value="P:iron ion transport"/>
    <property type="evidence" value="ECO:0007669"/>
    <property type="project" value="InterPro"/>
</dbReference>
<dbReference type="SUPFAM" id="SSF47240">
    <property type="entry name" value="Ferritin-like"/>
    <property type="match status" value="1"/>
</dbReference>
<comment type="subcellular location">
    <subcellularLocation>
        <location evidence="1">Autolysosome</location>
    </subcellularLocation>
</comment>
<dbReference type="STRING" id="56216.A0A1A6GUE7"/>
<evidence type="ECO:0000313" key="5">
    <source>
        <dbReference type="EMBL" id="OBS69796.1"/>
    </source>
</evidence>
<comment type="function">
    <text evidence="2">Stores iron in a soluble, non-toxic, readily available form. Important for iron homeostasis. Iron is taken up in the ferrous form and deposited as ferric hydroxides after oxidation.</text>
</comment>
<name>A0A1A6GUE7_NEOLE</name>
<evidence type="ECO:0000256" key="1">
    <source>
        <dbReference type="ARBA" id="ARBA00044942"/>
    </source>
</evidence>
<evidence type="ECO:0000256" key="3">
    <source>
        <dbReference type="SAM" id="Phobius"/>
    </source>
</evidence>
<dbReference type="InterPro" id="IPR012347">
    <property type="entry name" value="Ferritin-like"/>
</dbReference>
<keyword evidence="3" id="KW-0812">Transmembrane</keyword>
<feature type="domain" description="Ferritin-like diiron" evidence="4">
    <location>
        <begin position="102"/>
        <end position="151"/>
    </location>
</feature>
<dbReference type="Proteomes" id="UP000092124">
    <property type="component" value="Unassembled WGS sequence"/>
</dbReference>
<dbReference type="AlphaFoldDB" id="A0A1A6GUE7"/>
<dbReference type="GO" id="GO:0044754">
    <property type="term" value="C:autolysosome"/>
    <property type="evidence" value="ECO:0007669"/>
    <property type="project" value="UniProtKB-SubCell"/>
</dbReference>
<accession>A0A1A6GUE7</accession>
<organism evidence="5 6">
    <name type="scientific">Neotoma lepida</name>
    <name type="common">Desert woodrat</name>
    <dbReference type="NCBI Taxonomy" id="56216"/>
    <lineage>
        <taxon>Eukaryota</taxon>
        <taxon>Metazoa</taxon>
        <taxon>Chordata</taxon>
        <taxon>Craniata</taxon>
        <taxon>Vertebrata</taxon>
        <taxon>Euteleostomi</taxon>
        <taxon>Mammalia</taxon>
        <taxon>Eutheria</taxon>
        <taxon>Euarchontoglires</taxon>
        <taxon>Glires</taxon>
        <taxon>Rodentia</taxon>
        <taxon>Myomorpha</taxon>
        <taxon>Muroidea</taxon>
        <taxon>Cricetidae</taxon>
        <taxon>Neotominae</taxon>
        <taxon>Neotoma</taxon>
    </lineage>
</organism>
<protein>
    <recommendedName>
        <fullName evidence="2">Ferritin</fullName>
    </recommendedName>
</protein>
<evidence type="ECO:0000313" key="6">
    <source>
        <dbReference type="Proteomes" id="UP000092124"/>
    </source>
</evidence>
<dbReference type="GO" id="GO:0008198">
    <property type="term" value="F:ferrous iron binding"/>
    <property type="evidence" value="ECO:0007669"/>
    <property type="project" value="TreeGrafter"/>
</dbReference>
<dbReference type="EMBL" id="LZPO01066902">
    <property type="protein sequence ID" value="OBS69796.1"/>
    <property type="molecule type" value="Genomic_DNA"/>
</dbReference>
<dbReference type="SUPFAM" id="SSF81324">
    <property type="entry name" value="Voltage-gated potassium channels"/>
    <property type="match status" value="1"/>
</dbReference>
<keyword evidence="6" id="KW-1185">Reference proteome</keyword>
<feature type="non-terminal residue" evidence="5">
    <location>
        <position position="151"/>
    </location>
</feature>
<proteinExistence type="inferred from homology"/>
<dbReference type="InterPro" id="IPR009078">
    <property type="entry name" value="Ferritin-like_SF"/>
</dbReference>
<feature type="transmembrane region" description="Helical" evidence="3">
    <location>
        <begin position="12"/>
        <end position="30"/>
    </location>
</feature>
<dbReference type="PANTHER" id="PTHR11431:SF47">
    <property type="entry name" value="FERRITIN LIGHT CHAIN"/>
    <property type="match status" value="1"/>
</dbReference>
<feature type="transmembrane region" description="Helical" evidence="3">
    <location>
        <begin position="42"/>
        <end position="61"/>
    </location>
</feature>
<dbReference type="PANTHER" id="PTHR11431">
    <property type="entry name" value="FERRITIN"/>
    <property type="match status" value="1"/>
</dbReference>
<comment type="similarity">
    <text evidence="2">Belongs to the ferritin family.</text>
</comment>
<dbReference type="GO" id="GO:0008199">
    <property type="term" value="F:ferric iron binding"/>
    <property type="evidence" value="ECO:0007669"/>
    <property type="project" value="InterPro"/>
</dbReference>
<keyword evidence="3" id="KW-1133">Transmembrane helix</keyword>
<reference evidence="5 6" key="1">
    <citation type="submission" date="2016-06" db="EMBL/GenBank/DDBJ databases">
        <title>The Draft Genome Sequence and Annotation of the Desert Woodrat Neotoma lepida.</title>
        <authorList>
            <person name="Campbell M."/>
            <person name="Oakeson K.F."/>
            <person name="Yandell M."/>
            <person name="Halpert J.R."/>
            <person name="Dearing D."/>
        </authorList>
    </citation>
    <scope>NUCLEOTIDE SEQUENCE [LARGE SCALE GENOMIC DNA]</scope>
    <source>
        <strain evidence="5">417</strain>
        <tissue evidence="5">Liver</tissue>
    </source>
</reference>
<keyword evidence="3" id="KW-0472">Membrane</keyword>
<keyword evidence="2" id="KW-0479">Metal-binding</keyword>
<dbReference type="GO" id="GO:0006879">
    <property type="term" value="P:intracellular iron ion homeostasis"/>
    <property type="evidence" value="ECO:0007669"/>
    <property type="project" value="UniProtKB-KW"/>
</dbReference>
<keyword evidence="2" id="KW-0408">Iron</keyword>
<dbReference type="Gene3D" id="1.20.1260.10">
    <property type="match status" value="1"/>
</dbReference>
<dbReference type="OrthoDB" id="421226at2759"/>
<gene>
    <name evidence="5" type="ORF">A6R68_01664</name>
</gene>
<dbReference type="PROSITE" id="PS50905">
    <property type="entry name" value="FERRITIN_LIKE"/>
    <property type="match status" value="1"/>
</dbReference>
<dbReference type="InterPro" id="IPR001519">
    <property type="entry name" value="Ferritin"/>
</dbReference>
<feature type="non-terminal residue" evidence="5">
    <location>
        <position position="1"/>
    </location>
</feature>
<comment type="caution">
    <text evidence="5">The sequence shown here is derived from an EMBL/GenBank/DDBJ whole genome shotgun (WGS) entry which is preliminary data.</text>
</comment>
<evidence type="ECO:0000256" key="2">
    <source>
        <dbReference type="RuleBase" id="RU361145"/>
    </source>
</evidence>
<keyword evidence="2" id="KW-0409">Iron storage</keyword>
<dbReference type="InterPro" id="IPR009040">
    <property type="entry name" value="Ferritin-like_diiron"/>
</dbReference>
<evidence type="ECO:0000259" key="4">
    <source>
        <dbReference type="PROSITE" id="PS50905"/>
    </source>
</evidence>